<organism evidence="4 5">
    <name type="scientific">Desulfuromusa kysingii</name>
    <dbReference type="NCBI Taxonomy" id="37625"/>
    <lineage>
        <taxon>Bacteria</taxon>
        <taxon>Pseudomonadati</taxon>
        <taxon>Thermodesulfobacteriota</taxon>
        <taxon>Desulfuromonadia</taxon>
        <taxon>Desulfuromonadales</taxon>
        <taxon>Geopsychrobacteraceae</taxon>
        <taxon>Desulfuromusa</taxon>
    </lineage>
</organism>
<name>A0A1H4BCI4_9BACT</name>
<dbReference type="EMBL" id="FNQN01000006">
    <property type="protein sequence ID" value="SEA45883.1"/>
    <property type="molecule type" value="Genomic_DNA"/>
</dbReference>
<dbReference type="Pfam" id="PF01464">
    <property type="entry name" value="SLT"/>
    <property type="match status" value="1"/>
</dbReference>
<dbReference type="RefSeq" id="WP_245706461.1">
    <property type="nucleotide sequence ID" value="NZ_FNQN01000006.1"/>
</dbReference>
<dbReference type="InterPro" id="IPR008258">
    <property type="entry name" value="Transglycosylase_SLT_dom_1"/>
</dbReference>
<dbReference type="Pfam" id="PF13511">
    <property type="entry name" value="DUF4124"/>
    <property type="match status" value="1"/>
</dbReference>
<reference evidence="4 5" key="1">
    <citation type="submission" date="2016-10" db="EMBL/GenBank/DDBJ databases">
        <authorList>
            <person name="de Groot N.N."/>
        </authorList>
    </citation>
    <scope>NUCLEOTIDE SEQUENCE [LARGE SCALE GENOMIC DNA]</scope>
    <source>
        <strain evidence="4 5">DSM 7343</strain>
    </source>
</reference>
<evidence type="ECO:0000313" key="4">
    <source>
        <dbReference type="EMBL" id="SEA45883.1"/>
    </source>
</evidence>
<dbReference type="SUPFAM" id="SSF53955">
    <property type="entry name" value="Lysozyme-like"/>
    <property type="match status" value="1"/>
</dbReference>
<dbReference type="GO" id="GO:0008933">
    <property type="term" value="F:peptidoglycan lytic transglycosylase activity"/>
    <property type="evidence" value="ECO:0007669"/>
    <property type="project" value="InterPro"/>
</dbReference>
<dbReference type="PROSITE" id="PS00922">
    <property type="entry name" value="TRANSGLYCOSYLASE"/>
    <property type="match status" value="1"/>
</dbReference>
<accession>A0A1H4BCI4</accession>
<dbReference type="InterPro" id="IPR000189">
    <property type="entry name" value="Transglyc_AS"/>
</dbReference>
<feature type="domain" description="Transglycosylase SLT" evidence="2">
    <location>
        <begin position="65"/>
        <end position="171"/>
    </location>
</feature>
<dbReference type="Proteomes" id="UP000199409">
    <property type="component" value="Unassembled WGS sequence"/>
</dbReference>
<dbReference type="InterPro" id="IPR023346">
    <property type="entry name" value="Lysozyme-like_dom_sf"/>
</dbReference>
<dbReference type="STRING" id="37625.SAMN05660420_02137"/>
<proteinExistence type="inferred from homology"/>
<dbReference type="AlphaFoldDB" id="A0A1H4BCI4"/>
<protein>
    <submittedName>
        <fullName evidence="4">Soluble lytic murein transglycosylase</fullName>
    </submittedName>
</protein>
<sequence>MLISFKKTLMVIFVCFFVVPSPGLAAIYRFVDDSGRVHYTNVPTTNKFLYYRGEGDRYRLETLITHFAEKFKLDKSLIKAVIKVESNFDPQVVSSKGAQGLMQLMPATALEIGVRNPFDPSDSIYGGSLYLRKMLDSFDMNLDYALAAYNAGPSAVRKYGGIPPFKETQNYVKKVKHYFDYYSRSKDTF</sequence>
<dbReference type="PANTHER" id="PTHR37423:SF2">
    <property type="entry name" value="MEMBRANE-BOUND LYTIC MUREIN TRANSGLYCOSYLASE C"/>
    <property type="match status" value="1"/>
</dbReference>
<dbReference type="GO" id="GO:0000270">
    <property type="term" value="P:peptidoglycan metabolic process"/>
    <property type="evidence" value="ECO:0007669"/>
    <property type="project" value="InterPro"/>
</dbReference>
<dbReference type="GO" id="GO:0016020">
    <property type="term" value="C:membrane"/>
    <property type="evidence" value="ECO:0007669"/>
    <property type="project" value="InterPro"/>
</dbReference>
<dbReference type="InterPro" id="IPR025392">
    <property type="entry name" value="DUF4124"/>
</dbReference>
<gene>
    <name evidence="4" type="ORF">SAMN05660420_02137</name>
</gene>
<keyword evidence="5" id="KW-1185">Reference proteome</keyword>
<evidence type="ECO:0000313" key="5">
    <source>
        <dbReference type="Proteomes" id="UP000199409"/>
    </source>
</evidence>
<evidence type="ECO:0000259" key="2">
    <source>
        <dbReference type="Pfam" id="PF01464"/>
    </source>
</evidence>
<evidence type="ECO:0000256" key="1">
    <source>
        <dbReference type="ARBA" id="ARBA00007734"/>
    </source>
</evidence>
<dbReference type="PANTHER" id="PTHR37423">
    <property type="entry name" value="SOLUBLE LYTIC MUREIN TRANSGLYCOSYLASE-RELATED"/>
    <property type="match status" value="1"/>
</dbReference>
<feature type="domain" description="DUF4124" evidence="3">
    <location>
        <begin position="18"/>
        <end position="44"/>
    </location>
</feature>
<dbReference type="Gene3D" id="1.10.530.10">
    <property type="match status" value="1"/>
</dbReference>
<dbReference type="CDD" id="cd00254">
    <property type="entry name" value="LT-like"/>
    <property type="match status" value="1"/>
</dbReference>
<evidence type="ECO:0000259" key="3">
    <source>
        <dbReference type="Pfam" id="PF13511"/>
    </source>
</evidence>
<comment type="similarity">
    <text evidence="1">Belongs to the transglycosylase Slt family.</text>
</comment>